<reference evidence="1" key="1">
    <citation type="submission" date="2020-07" db="EMBL/GenBank/DDBJ databases">
        <title>Multicomponent nature underlies the extraordinary mechanical properties of spider dragline silk.</title>
        <authorList>
            <person name="Kono N."/>
            <person name="Nakamura H."/>
            <person name="Mori M."/>
            <person name="Yoshida Y."/>
            <person name="Ohtoshi R."/>
            <person name="Malay A.D."/>
            <person name="Moran D.A.P."/>
            <person name="Tomita M."/>
            <person name="Numata K."/>
            <person name="Arakawa K."/>
        </authorList>
    </citation>
    <scope>NUCLEOTIDE SEQUENCE</scope>
</reference>
<organism evidence="1 2">
    <name type="scientific">Trichonephila clavata</name>
    <name type="common">Joro spider</name>
    <name type="synonym">Nephila clavata</name>
    <dbReference type="NCBI Taxonomy" id="2740835"/>
    <lineage>
        <taxon>Eukaryota</taxon>
        <taxon>Metazoa</taxon>
        <taxon>Ecdysozoa</taxon>
        <taxon>Arthropoda</taxon>
        <taxon>Chelicerata</taxon>
        <taxon>Arachnida</taxon>
        <taxon>Araneae</taxon>
        <taxon>Araneomorphae</taxon>
        <taxon>Entelegynae</taxon>
        <taxon>Araneoidea</taxon>
        <taxon>Nephilidae</taxon>
        <taxon>Trichonephila</taxon>
    </lineage>
</organism>
<feature type="non-terminal residue" evidence="1">
    <location>
        <position position="75"/>
    </location>
</feature>
<dbReference type="EMBL" id="BMAO01015935">
    <property type="protein sequence ID" value="GFR05302.1"/>
    <property type="molecule type" value="Genomic_DNA"/>
</dbReference>
<proteinExistence type="predicted"/>
<evidence type="ECO:0000313" key="2">
    <source>
        <dbReference type="Proteomes" id="UP000887116"/>
    </source>
</evidence>
<dbReference type="Proteomes" id="UP000887116">
    <property type="component" value="Unassembled WGS sequence"/>
</dbReference>
<keyword evidence="2" id="KW-1185">Reference proteome</keyword>
<accession>A0A8X6LEC9</accession>
<evidence type="ECO:0000313" key="1">
    <source>
        <dbReference type="EMBL" id="GFR05302.1"/>
    </source>
</evidence>
<comment type="caution">
    <text evidence="1">The sequence shown here is derived from an EMBL/GenBank/DDBJ whole genome shotgun (WGS) entry which is preliminary data.</text>
</comment>
<dbReference type="AlphaFoldDB" id="A0A8X6LEC9"/>
<gene>
    <name evidence="1" type="ORF">TNCT_249461</name>
</gene>
<name>A0A8X6LEC9_TRICU</name>
<sequence>DSENRKDVEIGRIGTTKDQNISKYLDIERRHNCTPSYFGNGFRCFFWESKPFSKEEEIDPIQLKYAWIIKRKFFS</sequence>
<protein>
    <submittedName>
        <fullName evidence="1">Uncharacterized protein</fullName>
    </submittedName>
</protein>